<protein>
    <submittedName>
        <fullName evidence="4">Electron transfer flavoprotein subunit alpha/FixB family protein</fullName>
    </submittedName>
</protein>
<feature type="binding site" evidence="2">
    <location>
        <begin position="261"/>
        <end position="265"/>
    </location>
    <ligand>
        <name>FAD</name>
        <dbReference type="ChEBI" id="CHEBI:57692"/>
    </ligand>
</feature>
<dbReference type="PANTHER" id="PTHR43153:SF1">
    <property type="entry name" value="ELECTRON TRANSFER FLAVOPROTEIN SUBUNIT ALPHA, MITOCHONDRIAL"/>
    <property type="match status" value="1"/>
</dbReference>
<dbReference type="GO" id="GO:0009055">
    <property type="term" value="F:electron transfer activity"/>
    <property type="evidence" value="ECO:0007669"/>
    <property type="project" value="InterPro"/>
</dbReference>
<evidence type="ECO:0000256" key="1">
    <source>
        <dbReference type="ARBA" id="ARBA00005817"/>
    </source>
</evidence>
<dbReference type="InterPro" id="IPR014729">
    <property type="entry name" value="Rossmann-like_a/b/a_fold"/>
</dbReference>
<dbReference type="EMBL" id="JABZMK010000011">
    <property type="protein sequence ID" value="MBF1129123.1"/>
    <property type="molecule type" value="Genomic_DNA"/>
</dbReference>
<dbReference type="InterPro" id="IPR014730">
    <property type="entry name" value="ETF_a/b_N"/>
</dbReference>
<dbReference type="SMART" id="SM00893">
    <property type="entry name" value="ETF"/>
    <property type="match status" value="1"/>
</dbReference>
<dbReference type="PIRSF" id="PIRSF000089">
    <property type="entry name" value="Electra_flavoP_a"/>
    <property type="match status" value="1"/>
</dbReference>
<dbReference type="GO" id="GO:0033539">
    <property type="term" value="P:fatty acid beta-oxidation using acyl-CoA dehydrogenase"/>
    <property type="evidence" value="ECO:0007669"/>
    <property type="project" value="TreeGrafter"/>
</dbReference>
<comment type="caution">
    <text evidence="4">The sequence shown here is derived from an EMBL/GenBank/DDBJ whole genome shotgun (WGS) entry which is preliminary data.</text>
</comment>
<dbReference type="SUPFAM" id="SSF52467">
    <property type="entry name" value="DHS-like NAD/FAD-binding domain"/>
    <property type="match status" value="1"/>
</dbReference>
<accession>A0A930FR30</accession>
<reference evidence="4" key="1">
    <citation type="submission" date="2020-04" db="EMBL/GenBank/DDBJ databases">
        <title>Deep metagenomics examines the oral microbiome during advanced dental caries in children, revealing novel taxa and co-occurrences with host molecules.</title>
        <authorList>
            <person name="Baker J.L."/>
            <person name="Morton J.T."/>
            <person name="Dinis M."/>
            <person name="Alvarez R."/>
            <person name="Tran N.C."/>
            <person name="Knight R."/>
            <person name="Edlund A."/>
        </authorList>
    </citation>
    <scope>NUCLEOTIDE SEQUENCE</scope>
    <source>
        <strain evidence="4">JCVI_32_bin.14</strain>
    </source>
</reference>
<evidence type="ECO:0000313" key="5">
    <source>
        <dbReference type="Proteomes" id="UP000757890"/>
    </source>
</evidence>
<dbReference type="SUPFAM" id="SSF52402">
    <property type="entry name" value="Adenine nucleotide alpha hydrolases-like"/>
    <property type="match status" value="1"/>
</dbReference>
<dbReference type="AlphaFoldDB" id="A0A930FR30"/>
<feature type="binding site" evidence="2">
    <location>
        <position position="298"/>
    </location>
    <ligand>
        <name>FAD</name>
        <dbReference type="ChEBI" id="CHEBI:57692"/>
    </ligand>
</feature>
<dbReference type="CDD" id="cd01715">
    <property type="entry name" value="ETF_alpha"/>
    <property type="match status" value="1"/>
</dbReference>
<evidence type="ECO:0000256" key="2">
    <source>
        <dbReference type="PIRSR" id="PIRSR000089-1"/>
    </source>
</evidence>
<proteinExistence type="inferred from homology"/>
<comment type="cofactor">
    <cofactor evidence="2">
        <name>FAD</name>
        <dbReference type="ChEBI" id="CHEBI:57692"/>
    </cofactor>
    <text evidence="2">Binds 1 FAD per dimer.</text>
</comment>
<feature type="domain" description="Electron transfer flavoprotein alpha/beta-subunit N-terminal" evidence="3">
    <location>
        <begin position="9"/>
        <end position="198"/>
    </location>
</feature>
<sequence length="336" mass="36706">MDFSDYKGIYVVAIPKYGEIQKVTGELIGASRELAAELNESVSVVLVGSEIRDKAQELIHLGADFVYVMDAPIFTHYDGVAYQKALTGFFKEKKPNIVMFGADPYGRDLAPRMAADLVCGVTADVTELSVEPETKLIVWSRPAMGGNIMADIVSPDFRPQVGTVRAGIFRYPTYDESRIGEIIDVPVQLGLEDFGTLLKEILPEISDDNPVEEASVIVSGGRGIHSEKEWVQLHELAELLGASVGCSRPIAELGWEKQSHQIGQTGKGVSPKVYFAFGISGAMQHLCAVKADVLIAVNRDAKAPIMETADYAVIADLKTFLPLFIEKIKMIKSEKQ</sequence>
<dbReference type="InterPro" id="IPR001308">
    <property type="entry name" value="ETF_a/FixB"/>
</dbReference>
<dbReference type="InterPro" id="IPR029035">
    <property type="entry name" value="DHS-like_NAD/FAD-binding_dom"/>
</dbReference>
<feature type="binding site" evidence="2">
    <location>
        <position position="222"/>
    </location>
    <ligand>
        <name>FAD</name>
        <dbReference type="ChEBI" id="CHEBI:57692"/>
    </ligand>
</feature>
<gene>
    <name evidence="4" type="ORF">HXL70_03645</name>
</gene>
<organism evidence="4 5">
    <name type="scientific">Dialister invisus</name>
    <dbReference type="NCBI Taxonomy" id="218538"/>
    <lineage>
        <taxon>Bacteria</taxon>
        <taxon>Bacillati</taxon>
        <taxon>Bacillota</taxon>
        <taxon>Negativicutes</taxon>
        <taxon>Veillonellales</taxon>
        <taxon>Veillonellaceae</taxon>
        <taxon>Dialister</taxon>
    </lineage>
</organism>
<dbReference type="InterPro" id="IPR033947">
    <property type="entry name" value="ETF_alpha_N"/>
</dbReference>
<keyword evidence="2" id="KW-0274">FAD</keyword>
<comment type="similarity">
    <text evidence="1">Belongs to the ETF alpha-subunit/FixB family.</text>
</comment>
<evidence type="ECO:0000259" key="3">
    <source>
        <dbReference type="SMART" id="SM00893"/>
    </source>
</evidence>
<dbReference type="Gene3D" id="3.40.50.1220">
    <property type="entry name" value="TPP-binding domain"/>
    <property type="match status" value="1"/>
</dbReference>
<dbReference type="InterPro" id="IPR014731">
    <property type="entry name" value="ETF_asu_C"/>
</dbReference>
<name>A0A930FR30_9FIRM</name>
<keyword evidence="2" id="KW-0285">Flavoprotein</keyword>
<feature type="binding site" evidence="2">
    <location>
        <begin position="278"/>
        <end position="285"/>
    </location>
    <ligand>
        <name>FAD</name>
        <dbReference type="ChEBI" id="CHEBI:57692"/>
    </ligand>
</feature>
<evidence type="ECO:0000313" key="4">
    <source>
        <dbReference type="EMBL" id="MBF1129123.1"/>
    </source>
</evidence>
<feature type="binding site" evidence="2">
    <location>
        <begin position="247"/>
        <end position="248"/>
    </location>
    <ligand>
        <name>FAD</name>
        <dbReference type="ChEBI" id="CHEBI:57692"/>
    </ligand>
</feature>
<dbReference type="Pfam" id="PF01012">
    <property type="entry name" value="ETF"/>
    <property type="match status" value="1"/>
</dbReference>
<dbReference type="GO" id="GO:0050660">
    <property type="term" value="F:flavin adenine dinucleotide binding"/>
    <property type="evidence" value="ECO:0007669"/>
    <property type="project" value="InterPro"/>
</dbReference>
<dbReference type="PANTHER" id="PTHR43153">
    <property type="entry name" value="ELECTRON TRANSFER FLAVOPROTEIN ALPHA"/>
    <property type="match status" value="1"/>
</dbReference>
<dbReference type="Gene3D" id="3.40.50.620">
    <property type="entry name" value="HUPs"/>
    <property type="match status" value="1"/>
</dbReference>
<dbReference type="Proteomes" id="UP000757890">
    <property type="component" value="Unassembled WGS sequence"/>
</dbReference>
<dbReference type="Pfam" id="PF00766">
    <property type="entry name" value="ETF_alpha"/>
    <property type="match status" value="1"/>
</dbReference>